<name>A0A915HVN0_ROMCU</name>
<sequence>LKICLFKPYSEVKSPTVDDSSRLLGFNRRHSAILRNKSAIDGIGHCRRFQGFNGRQSVTDADIYK</sequence>
<dbReference type="Proteomes" id="UP000887565">
    <property type="component" value="Unplaced"/>
</dbReference>
<organism evidence="1 2">
    <name type="scientific">Romanomermis culicivorax</name>
    <name type="common">Nematode worm</name>
    <dbReference type="NCBI Taxonomy" id="13658"/>
    <lineage>
        <taxon>Eukaryota</taxon>
        <taxon>Metazoa</taxon>
        <taxon>Ecdysozoa</taxon>
        <taxon>Nematoda</taxon>
        <taxon>Enoplea</taxon>
        <taxon>Dorylaimia</taxon>
        <taxon>Mermithida</taxon>
        <taxon>Mermithoidea</taxon>
        <taxon>Mermithidae</taxon>
        <taxon>Romanomermis</taxon>
    </lineage>
</organism>
<dbReference type="WBParaSite" id="nRc.2.0.1.t05850-RA">
    <property type="protein sequence ID" value="nRc.2.0.1.t05850-RA"/>
    <property type="gene ID" value="nRc.2.0.1.g05850"/>
</dbReference>
<evidence type="ECO:0000313" key="1">
    <source>
        <dbReference type="Proteomes" id="UP000887565"/>
    </source>
</evidence>
<proteinExistence type="predicted"/>
<keyword evidence="1" id="KW-1185">Reference proteome</keyword>
<dbReference type="AlphaFoldDB" id="A0A915HVN0"/>
<accession>A0A915HVN0</accession>
<protein>
    <submittedName>
        <fullName evidence="2">Uncharacterized protein</fullName>
    </submittedName>
</protein>
<reference evidence="2" key="1">
    <citation type="submission" date="2022-11" db="UniProtKB">
        <authorList>
            <consortium name="WormBaseParasite"/>
        </authorList>
    </citation>
    <scope>IDENTIFICATION</scope>
</reference>
<evidence type="ECO:0000313" key="2">
    <source>
        <dbReference type="WBParaSite" id="nRc.2.0.1.t05850-RA"/>
    </source>
</evidence>